<organism evidence="1 2">
    <name type="scientific">Paenibacillus allorhizosphaerae</name>
    <dbReference type="NCBI Taxonomy" id="2849866"/>
    <lineage>
        <taxon>Bacteria</taxon>
        <taxon>Bacillati</taxon>
        <taxon>Bacillota</taxon>
        <taxon>Bacilli</taxon>
        <taxon>Bacillales</taxon>
        <taxon>Paenibacillaceae</taxon>
        <taxon>Paenibacillus</taxon>
    </lineage>
</organism>
<evidence type="ECO:0000313" key="1">
    <source>
        <dbReference type="EMBL" id="CAG7658978.1"/>
    </source>
</evidence>
<name>A0ABN7U0P8_9BACL</name>
<protein>
    <submittedName>
        <fullName evidence="1">Uncharacterized protein</fullName>
    </submittedName>
</protein>
<keyword evidence="2" id="KW-1185">Reference proteome</keyword>
<sequence>MITMKRATVQQTAFIYKGELGTRQGLLLKFSETREPSYSLRLLRFNLDHINYGVQGQLIKSFMN</sequence>
<accession>A0ABN7U0P8</accession>
<proteinExistence type="predicted"/>
<reference evidence="1 2" key="1">
    <citation type="submission" date="2021-06" db="EMBL/GenBank/DDBJ databases">
        <authorList>
            <person name="Criscuolo A."/>
        </authorList>
    </citation>
    <scope>NUCLEOTIDE SEQUENCE [LARGE SCALE GENOMIC DNA]</scope>
    <source>
        <strain evidence="2">CIP 111802</strain>
    </source>
</reference>
<dbReference type="Proteomes" id="UP000730618">
    <property type="component" value="Unassembled WGS sequence"/>
</dbReference>
<dbReference type="EMBL" id="CAJVCE010000052">
    <property type="protein sequence ID" value="CAG7658978.1"/>
    <property type="molecule type" value="Genomic_DNA"/>
</dbReference>
<evidence type="ECO:0000313" key="2">
    <source>
        <dbReference type="Proteomes" id="UP000730618"/>
    </source>
</evidence>
<comment type="caution">
    <text evidence="1">The sequence shown here is derived from an EMBL/GenBank/DDBJ whole genome shotgun (WGS) entry which is preliminary data.</text>
</comment>
<gene>
    <name evidence="1" type="ORF">PAECIP111802_07237</name>
</gene>